<dbReference type="Proteomes" id="UP001597034">
    <property type="component" value="Unassembled WGS sequence"/>
</dbReference>
<reference evidence="2 3" key="1">
    <citation type="journal article" date="2019" name="Int. J. Syst. Evol. Microbiol.">
        <title>The Global Catalogue of Microorganisms (GCM) 10K type strain sequencing project: providing services to taxonomists for standard genome sequencing and annotation.</title>
        <authorList>
            <consortium name="The Broad Institute Genomics Platform"/>
            <consortium name="The Broad Institute Genome Sequencing Center for Infectious Disease"/>
            <person name="Wu L."/>
            <person name="Ma J."/>
        </authorList>
    </citation>
    <scope>NUCLEOTIDE SEQUENCE [LARGE SCALE GENOMIC DNA]</scope>
    <source>
        <strain evidence="2 3">CGMCC 1.10390</strain>
    </source>
</reference>
<evidence type="ECO:0000256" key="1">
    <source>
        <dbReference type="SAM" id="MobiDB-lite"/>
    </source>
</evidence>
<gene>
    <name evidence="2" type="ORF">ACFSBL_06205</name>
</gene>
<name>A0ABD6DG29_9EURY</name>
<feature type="region of interest" description="Disordered" evidence="1">
    <location>
        <begin position="224"/>
        <end position="346"/>
    </location>
</feature>
<feature type="compositionally biased region" description="Basic and acidic residues" evidence="1">
    <location>
        <begin position="270"/>
        <end position="290"/>
    </location>
</feature>
<keyword evidence="3" id="KW-1185">Reference proteome</keyword>
<organism evidence="2 3">
    <name type="scientific">Haloarchaeobius litoreus</name>
    <dbReference type="NCBI Taxonomy" id="755306"/>
    <lineage>
        <taxon>Archaea</taxon>
        <taxon>Methanobacteriati</taxon>
        <taxon>Methanobacteriota</taxon>
        <taxon>Stenosarchaea group</taxon>
        <taxon>Halobacteria</taxon>
        <taxon>Halobacteriales</taxon>
        <taxon>Halorubellaceae</taxon>
        <taxon>Haloarchaeobius</taxon>
    </lineage>
</organism>
<dbReference type="AlphaFoldDB" id="A0ABD6DG29"/>
<evidence type="ECO:0000313" key="3">
    <source>
        <dbReference type="Proteomes" id="UP001597034"/>
    </source>
</evidence>
<comment type="caution">
    <text evidence="2">The sequence shown here is derived from an EMBL/GenBank/DDBJ whole genome shotgun (WGS) entry which is preliminary data.</text>
</comment>
<feature type="region of interest" description="Disordered" evidence="1">
    <location>
        <begin position="159"/>
        <end position="196"/>
    </location>
</feature>
<sequence>MNSDASRYVAVCRGLGLGEHEIRQGEDDEVPVEDLFERSSPQDRHERLVATLAAADRGVDLAGDASGAAVAAAIQTVLRELGRSDAAAAVADAEGSLFERIAAVERVVLDGSYRVVRLADDDRWRFLVVEARRLAGVREQFGQGVELDGVATFHADQPADRSLDPADHLPPVYRDAGAELSPPGGGPKRVVSDRSVDDVLDAIRRKATEDEEPMPLDGATEQRALDAAPSEPAGPPLDEPAIVAPGEVEEEPIVARGDVEEEPIVAPGHVEGDTETDRPSALDAPAERPVLDAPPTEPAGPALDEPPIVARGEVDEEPIVARGEVDEEPIVASGRVDDERNEPEDR</sequence>
<evidence type="ECO:0000313" key="2">
    <source>
        <dbReference type="EMBL" id="MFD1645270.1"/>
    </source>
</evidence>
<dbReference type="EMBL" id="JBHUDO010000002">
    <property type="protein sequence ID" value="MFD1645270.1"/>
    <property type="molecule type" value="Genomic_DNA"/>
</dbReference>
<protein>
    <submittedName>
        <fullName evidence="2">Uncharacterized protein</fullName>
    </submittedName>
</protein>
<accession>A0ABD6DG29</accession>
<dbReference type="RefSeq" id="WP_256399217.1">
    <property type="nucleotide sequence ID" value="NZ_JANHJR010000001.1"/>
</dbReference>
<proteinExistence type="predicted"/>